<evidence type="ECO:0000313" key="6">
    <source>
        <dbReference type="Proteomes" id="UP000220106"/>
    </source>
</evidence>
<dbReference type="InterPro" id="IPR008920">
    <property type="entry name" value="TF_FadR/GntR_C"/>
</dbReference>
<dbReference type="PANTHER" id="PTHR43537:SF5">
    <property type="entry name" value="UXU OPERON TRANSCRIPTIONAL REGULATOR"/>
    <property type="match status" value="1"/>
</dbReference>
<dbReference type="Gene3D" id="1.20.120.530">
    <property type="entry name" value="GntR ligand-binding domain-like"/>
    <property type="match status" value="1"/>
</dbReference>
<evidence type="ECO:0000259" key="4">
    <source>
        <dbReference type="PROSITE" id="PS50949"/>
    </source>
</evidence>
<accession>A0AAX0RQH6</accession>
<dbReference type="RefSeq" id="WP_098177784.1">
    <property type="nucleotide sequence ID" value="NZ_NUEQ01000106.1"/>
</dbReference>
<keyword evidence="2" id="KW-0238">DNA-binding</keyword>
<dbReference type="SUPFAM" id="SSF48008">
    <property type="entry name" value="GntR ligand-binding domain-like"/>
    <property type="match status" value="1"/>
</dbReference>
<dbReference type="Pfam" id="PF00392">
    <property type="entry name" value="GntR"/>
    <property type="match status" value="1"/>
</dbReference>
<keyword evidence="3" id="KW-0804">Transcription</keyword>
<dbReference type="SUPFAM" id="SSF46785">
    <property type="entry name" value="Winged helix' DNA-binding domain"/>
    <property type="match status" value="1"/>
</dbReference>
<dbReference type="CDD" id="cd07377">
    <property type="entry name" value="WHTH_GntR"/>
    <property type="match status" value="1"/>
</dbReference>
<name>A0AAX0RQH6_9BACI</name>
<dbReference type="SMART" id="SM00895">
    <property type="entry name" value="FCD"/>
    <property type="match status" value="1"/>
</dbReference>
<sequence>MSGNLLYFEVAQEIENKINAGIYEEGEKLPSERELTQAHNVSRNVIRQALTILREKGLITIKPGKGAYITKIKDTLVTETLKRVISKYDSSIEDIQEVRYELETLVIKLAVKKACSDNIEELKSICNQMDKDISISSFLDLDLKFHKTLASSTQNPIFYVLVNSFFDMTEHTTFLLTNYTNSFINVMDKAQEHHWMLIKSIESRDVDRAILVMQDHMNLFGEEISLLKSDKVI</sequence>
<reference evidence="5 6" key="1">
    <citation type="submission" date="2017-09" db="EMBL/GenBank/DDBJ databases">
        <title>Large-scale bioinformatics analysis of Bacillus genomes uncovers conserved roles of natural products in bacterial physiology.</title>
        <authorList>
            <consortium name="Agbiome Team Llc"/>
            <person name="Bleich R.M."/>
            <person name="Kirk G.J."/>
            <person name="Santa Maria K.C."/>
            <person name="Allen S.E."/>
            <person name="Farag S."/>
            <person name="Shank E.A."/>
            <person name="Bowers A."/>
        </authorList>
    </citation>
    <scope>NUCLEOTIDE SEQUENCE [LARGE SCALE GENOMIC DNA]</scope>
    <source>
        <strain evidence="5 6">AFS003229</strain>
    </source>
</reference>
<dbReference type="PANTHER" id="PTHR43537">
    <property type="entry name" value="TRANSCRIPTIONAL REGULATOR, GNTR FAMILY"/>
    <property type="match status" value="1"/>
</dbReference>
<comment type="caution">
    <text evidence="5">The sequence shown here is derived from an EMBL/GenBank/DDBJ whole genome shotgun (WGS) entry which is preliminary data.</text>
</comment>
<dbReference type="AlphaFoldDB" id="A0AAX0RQH6"/>
<dbReference type="Proteomes" id="UP000220106">
    <property type="component" value="Unassembled WGS sequence"/>
</dbReference>
<evidence type="ECO:0000256" key="1">
    <source>
        <dbReference type="ARBA" id="ARBA00023015"/>
    </source>
</evidence>
<dbReference type="PRINTS" id="PR00035">
    <property type="entry name" value="HTHGNTR"/>
</dbReference>
<dbReference type="GO" id="GO:0003700">
    <property type="term" value="F:DNA-binding transcription factor activity"/>
    <property type="evidence" value="ECO:0007669"/>
    <property type="project" value="InterPro"/>
</dbReference>
<protein>
    <recommendedName>
        <fullName evidence="4">HTH gntR-type domain-containing protein</fullName>
    </recommendedName>
</protein>
<dbReference type="InterPro" id="IPR036390">
    <property type="entry name" value="WH_DNA-bd_sf"/>
</dbReference>
<evidence type="ECO:0000313" key="5">
    <source>
        <dbReference type="EMBL" id="PEJ26688.1"/>
    </source>
</evidence>
<keyword evidence="1" id="KW-0805">Transcription regulation</keyword>
<dbReference type="GO" id="GO:0003677">
    <property type="term" value="F:DNA binding"/>
    <property type="evidence" value="ECO:0007669"/>
    <property type="project" value="UniProtKB-KW"/>
</dbReference>
<organism evidence="5 6">
    <name type="scientific">Peribacillus butanolivorans</name>
    <dbReference type="NCBI Taxonomy" id="421767"/>
    <lineage>
        <taxon>Bacteria</taxon>
        <taxon>Bacillati</taxon>
        <taxon>Bacillota</taxon>
        <taxon>Bacilli</taxon>
        <taxon>Bacillales</taxon>
        <taxon>Bacillaceae</taxon>
        <taxon>Peribacillus</taxon>
    </lineage>
</organism>
<dbReference type="Gene3D" id="1.10.10.10">
    <property type="entry name" value="Winged helix-like DNA-binding domain superfamily/Winged helix DNA-binding domain"/>
    <property type="match status" value="1"/>
</dbReference>
<gene>
    <name evidence="5" type="ORF">CN689_24885</name>
</gene>
<dbReference type="InterPro" id="IPR000524">
    <property type="entry name" value="Tscrpt_reg_HTH_GntR"/>
</dbReference>
<evidence type="ECO:0000256" key="3">
    <source>
        <dbReference type="ARBA" id="ARBA00023163"/>
    </source>
</evidence>
<feature type="domain" description="HTH gntR-type" evidence="4">
    <location>
        <begin position="4"/>
        <end position="72"/>
    </location>
</feature>
<dbReference type="Pfam" id="PF07729">
    <property type="entry name" value="FCD"/>
    <property type="match status" value="1"/>
</dbReference>
<proteinExistence type="predicted"/>
<dbReference type="SMART" id="SM00345">
    <property type="entry name" value="HTH_GNTR"/>
    <property type="match status" value="1"/>
</dbReference>
<dbReference type="InterPro" id="IPR011711">
    <property type="entry name" value="GntR_C"/>
</dbReference>
<dbReference type="InterPro" id="IPR036388">
    <property type="entry name" value="WH-like_DNA-bd_sf"/>
</dbReference>
<dbReference type="EMBL" id="NUEQ01000106">
    <property type="protein sequence ID" value="PEJ26688.1"/>
    <property type="molecule type" value="Genomic_DNA"/>
</dbReference>
<dbReference type="PROSITE" id="PS50949">
    <property type="entry name" value="HTH_GNTR"/>
    <property type="match status" value="1"/>
</dbReference>
<evidence type="ECO:0000256" key="2">
    <source>
        <dbReference type="ARBA" id="ARBA00023125"/>
    </source>
</evidence>